<evidence type="ECO:0000256" key="1">
    <source>
        <dbReference type="SAM" id="MobiDB-lite"/>
    </source>
</evidence>
<reference evidence="2" key="3">
    <citation type="submission" date="2025-09" db="UniProtKB">
        <authorList>
            <consortium name="Ensembl"/>
        </authorList>
    </citation>
    <scope>IDENTIFICATION</scope>
</reference>
<dbReference type="AlphaFoldDB" id="A0AAY5E904"/>
<dbReference type="Ensembl" id="ENSEEET00000053443.1">
    <property type="protein sequence ID" value="ENSEEEP00000052977.1"/>
    <property type="gene ID" value="ENSEEEG00000027196.1"/>
</dbReference>
<sequence length="185" mass="18816">MSLGTKKAVFTDLPAFCPLRRFSGGGVSQQLQAIQVQAGTQPSSNSTDGSSPEISQTSTASTATVTLPATIVTSSVPTSVAGHMMYPSPHTVMYASAPTLADGSLAVLNAFSQSASAMQVSHAQAQDTGAVPQVFLAGPPGTVQIPVSAVQLHPMVIGQQSSGSSSNLTELQVVNLDTAQNTKSD</sequence>
<dbReference type="GeneTree" id="ENSGT00400000022158"/>
<feature type="compositionally biased region" description="Polar residues" evidence="1">
    <location>
        <begin position="37"/>
        <end position="54"/>
    </location>
</feature>
<keyword evidence="3" id="KW-1185">Reference proteome</keyword>
<reference evidence="2" key="2">
    <citation type="submission" date="2025-08" db="UniProtKB">
        <authorList>
            <consortium name="Ensembl"/>
        </authorList>
    </citation>
    <scope>IDENTIFICATION</scope>
</reference>
<dbReference type="Proteomes" id="UP000314983">
    <property type="component" value="Chromosome 11"/>
</dbReference>
<evidence type="ECO:0000313" key="3">
    <source>
        <dbReference type="Proteomes" id="UP000314983"/>
    </source>
</evidence>
<organism evidence="2 3">
    <name type="scientific">Electrophorus electricus</name>
    <name type="common">Electric eel</name>
    <name type="synonym">Gymnotus electricus</name>
    <dbReference type="NCBI Taxonomy" id="8005"/>
    <lineage>
        <taxon>Eukaryota</taxon>
        <taxon>Metazoa</taxon>
        <taxon>Chordata</taxon>
        <taxon>Craniata</taxon>
        <taxon>Vertebrata</taxon>
        <taxon>Euteleostomi</taxon>
        <taxon>Actinopterygii</taxon>
        <taxon>Neopterygii</taxon>
        <taxon>Teleostei</taxon>
        <taxon>Ostariophysi</taxon>
        <taxon>Gymnotiformes</taxon>
        <taxon>Gymnotoidei</taxon>
        <taxon>Gymnotidae</taxon>
        <taxon>Electrophorus</taxon>
    </lineage>
</organism>
<accession>A0AAY5E904</accession>
<evidence type="ECO:0000313" key="2">
    <source>
        <dbReference type="Ensembl" id="ENSEEEP00000052977.1"/>
    </source>
</evidence>
<proteinExistence type="predicted"/>
<feature type="region of interest" description="Disordered" evidence="1">
    <location>
        <begin position="37"/>
        <end position="61"/>
    </location>
</feature>
<reference evidence="2 3" key="1">
    <citation type="submission" date="2020-05" db="EMBL/GenBank/DDBJ databases">
        <title>Electrophorus electricus (electric eel) genome, fEleEle1, primary haplotype.</title>
        <authorList>
            <person name="Myers G."/>
            <person name="Meyer A."/>
            <person name="Fedrigo O."/>
            <person name="Formenti G."/>
            <person name="Rhie A."/>
            <person name="Tracey A."/>
            <person name="Sims Y."/>
            <person name="Jarvis E.D."/>
        </authorList>
    </citation>
    <scope>NUCLEOTIDE SEQUENCE [LARGE SCALE GENOMIC DNA]</scope>
</reference>
<evidence type="ECO:0008006" key="4">
    <source>
        <dbReference type="Google" id="ProtNLM"/>
    </source>
</evidence>
<name>A0AAY5E904_ELEEL</name>
<protein>
    <recommendedName>
        <fullName evidence="4">Serum response factor</fullName>
    </recommendedName>
</protein>